<dbReference type="Proteomes" id="UP001520878">
    <property type="component" value="Unassembled WGS sequence"/>
</dbReference>
<dbReference type="InterPro" id="IPR029000">
    <property type="entry name" value="Cyclophilin-like_dom_sf"/>
</dbReference>
<dbReference type="SMART" id="SM00797">
    <property type="entry name" value="AHS2"/>
    <property type="match status" value="1"/>
</dbReference>
<evidence type="ECO:0000256" key="1">
    <source>
        <dbReference type="ARBA" id="ARBA00022741"/>
    </source>
</evidence>
<evidence type="ECO:0000313" key="6">
    <source>
        <dbReference type="Proteomes" id="UP001520878"/>
    </source>
</evidence>
<organism evidence="5 6">
    <name type="scientific">Fluctibacter halophilus</name>
    <dbReference type="NCBI Taxonomy" id="226011"/>
    <lineage>
        <taxon>Bacteria</taxon>
        <taxon>Pseudomonadati</taxon>
        <taxon>Pseudomonadota</taxon>
        <taxon>Gammaproteobacteria</taxon>
        <taxon>Alteromonadales</taxon>
        <taxon>Alteromonadaceae</taxon>
        <taxon>Fluctibacter</taxon>
    </lineage>
</organism>
<comment type="caution">
    <text evidence="5">The sequence shown here is derived from an EMBL/GenBank/DDBJ whole genome shotgun (WGS) entry which is preliminary data.</text>
</comment>
<keyword evidence="6" id="KW-1185">Reference proteome</keyword>
<dbReference type="InterPro" id="IPR003778">
    <property type="entry name" value="CT_A_B"/>
</dbReference>
<dbReference type="InterPro" id="IPR052708">
    <property type="entry name" value="PxpC"/>
</dbReference>
<evidence type="ECO:0000313" key="5">
    <source>
        <dbReference type="EMBL" id="MCC2615366.1"/>
    </source>
</evidence>
<dbReference type="Pfam" id="PF02626">
    <property type="entry name" value="CT_A_B"/>
    <property type="match status" value="1"/>
</dbReference>
<sequence>MTDKAVLRITQASMQTLLTDRGRQGAGRQGLSQGGAVDGYSFDWASHLVGQAADSAGLEILIGPLALDVLQDCQVAITGAPGDILLDGVAQPSWQTLSLKAGQHLVIGQCDAGLRRYLAVGGGFQGCIQFGCVTTVPREHLGGLCGDGAALQQGDVLTLARQPTFIPHLSVPEAARPDFPDQLCVQVVMGYQYDLFSSSAVRQFGLSQYTVSQRADRMGVRLTGPAIESPVTQMASEGIGLGAVQIPADGQPIVMLNDRQSIGGYPKIGSVYPRDCQRLAQLAPGARLRFSTCSVFDADNRFHLERAQWQHWLAQMISTAGEK</sequence>
<keyword evidence="1" id="KW-0547">Nucleotide-binding</keyword>
<gene>
    <name evidence="5" type="ORF">LJ739_03830</name>
</gene>
<feature type="domain" description="Carboxyltransferase" evidence="4">
    <location>
        <begin position="28"/>
        <end position="309"/>
    </location>
</feature>
<accession>A0ABS8G5I4</accession>
<evidence type="ECO:0000256" key="2">
    <source>
        <dbReference type="ARBA" id="ARBA00022801"/>
    </source>
</evidence>
<proteinExistence type="predicted"/>
<dbReference type="Gene3D" id="2.40.100.10">
    <property type="entry name" value="Cyclophilin-like"/>
    <property type="match status" value="1"/>
</dbReference>
<name>A0ABS8G5I4_9ALTE</name>
<keyword evidence="2" id="KW-0378">Hydrolase</keyword>
<evidence type="ECO:0000259" key="4">
    <source>
        <dbReference type="SMART" id="SM00797"/>
    </source>
</evidence>
<dbReference type="RefSeq" id="WP_229157271.1">
    <property type="nucleotide sequence ID" value="NZ_JAJEWP010000001.1"/>
</dbReference>
<evidence type="ECO:0000256" key="3">
    <source>
        <dbReference type="ARBA" id="ARBA00022840"/>
    </source>
</evidence>
<keyword evidence="3" id="KW-0067">ATP-binding</keyword>
<dbReference type="EMBL" id="JAJEWP010000001">
    <property type="protein sequence ID" value="MCC2615366.1"/>
    <property type="molecule type" value="Genomic_DNA"/>
</dbReference>
<dbReference type="PANTHER" id="PTHR43309">
    <property type="entry name" value="5-OXOPROLINASE SUBUNIT C"/>
    <property type="match status" value="1"/>
</dbReference>
<protein>
    <submittedName>
        <fullName evidence="5">Biotin-dependent carboxyltransferase family protein</fullName>
    </submittedName>
</protein>
<dbReference type="PANTHER" id="PTHR43309:SF4">
    <property type="entry name" value="CARBOXYLTRANSFERASE DOMAIN-CONTAINING PROTEIN"/>
    <property type="match status" value="1"/>
</dbReference>
<reference evidence="5 6" key="1">
    <citation type="submission" date="2021-10" db="EMBL/GenBank/DDBJ databases">
        <title>Draft genome of Aestuariibacter halophilus JC2043.</title>
        <authorList>
            <person name="Emsley S.A."/>
            <person name="Pfannmuller K.M."/>
            <person name="Ushijima B."/>
            <person name="Saw J.H."/>
            <person name="Videau P."/>
        </authorList>
    </citation>
    <scope>NUCLEOTIDE SEQUENCE [LARGE SCALE GENOMIC DNA]</scope>
    <source>
        <strain evidence="5 6">JC2043</strain>
    </source>
</reference>
<dbReference type="SUPFAM" id="SSF50891">
    <property type="entry name" value="Cyclophilin-like"/>
    <property type="match status" value="1"/>
</dbReference>